<evidence type="ECO:0000313" key="3">
    <source>
        <dbReference type="Proteomes" id="UP000006565"/>
    </source>
</evidence>
<name>E1RE23_METP4</name>
<dbReference type="OrthoDB" id="111191at2157"/>
<dbReference type="Proteomes" id="UP000006565">
    <property type="component" value="Chromosome"/>
</dbReference>
<sequence length="263" mass="28653" precursor="true">MLQRKSALLCMTLAALGLLFLAVCTPCAAMNIEVSDGTLPDSQDEAATITYTIVITGLPKQAEYLEISTDLIPVSDSTLWTVPDTTYVEIEGGEDSLNDQKITLKILEYPDQGITVTCSGRAPSLTSVETVDGVVITKRVEQSTGYIYYHVRALDENGDLLGTAATETFSITIPGEDVFKERLNAVSDTDMRAIIDDLYSKGLTDEAGDLLDYWEAPKESTVSLTMTAIVAIVLMIIGLVVGVIFGQVRARNMQDFEDDYRGR</sequence>
<proteinExistence type="predicted"/>
<feature type="transmembrane region" description="Helical" evidence="1">
    <location>
        <begin position="224"/>
        <end position="245"/>
    </location>
</feature>
<protein>
    <submittedName>
        <fullName evidence="2">Uncharacterized protein</fullName>
    </submittedName>
</protein>
<dbReference type="HOGENOM" id="CLU_1064009_0_0_2"/>
<dbReference type="EMBL" id="CP002117">
    <property type="protein sequence ID" value="ADN34914.1"/>
    <property type="molecule type" value="Genomic_DNA"/>
</dbReference>
<reference evidence="2 3" key="1">
    <citation type="journal article" date="2010" name="Stand. Genomic Sci.">
        <title>Complete genome sequence of Methanoplanus petrolearius type strain (SEBR 4847).</title>
        <authorList>
            <person name="Brambilla E."/>
            <person name="Djao O.D."/>
            <person name="Daligault H."/>
            <person name="Lapidus A."/>
            <person name="Lucas S."/>
            <person name="Hammon N."/>
            <person name="Nolan M."/>
            <person name="Tice H."/>
            <person name="Cheng J.F."/>
            <person name="Han C."/>
            <person name="Tapia R."/>
            <person name="Goodwin L."/>
            <person name="Pitluck S."/>
            <person name="Liolios K."/>
            <person name="Ivanova N."/>
            <person name="Mavromatis K."/>
            <person name="Mikhailova N."/>
            <person name="Pati A."/>
            <person name="Chen A."/>
            <person name="Palaniappan K."/>
            <person name="Land M."/>
            <person name="Hauser L."/>
            <person name="Chang Y.J."/>
            <person name="Jeffries C.D."/>
            <person name="Rohde M."/>
            <person name="Spring S."/>
            <person name="Sikorski J."/>
            <person name="Goker M."/>
            <person name="Woyke T."/>
            <person name="Bristow J."/>
            <person name="Eisen J.A."/>
            <person name="Markowitz V."/>
            <person name="Hugenholtz P."/>
            <person name="Kyrpides N.C."/>
            <person name="Klenk H.P."/>
        </authorList>
    </citation>
    <scope>NUCLEOTIDE SEQUENCE [LARGE SCALE GENOMIC DNA]</scope>
    <source>
        <strain evidence="3">DSM 11571 / OCM 486 / SEBR 4847</strain>
    </source>
</reference>
<dbReference type="STRING" id="679926.Mpet_0136"/>
<dbReference type="eggNOG" id="arCOG07815">
    <property type="taxonomic scope" value="Archaea"/>
</dbReference>
<keyword evidence="3" id="KW-1185">Reference proteome</keyword>
<gene>
    <name evidence="2" type="ordered locus">Mpet_0136</name>
</gene>
<dbReference type="RefSeq" id="WP_013328093.1">
    <property type="nucleotide sequence ID" value="NC_014507.1"/>
</dbReference>
<keyword evidence="1" id="KW-0812">Transmembrane</keyword>
<accession>E1RE23</accession>
<dbReference type="AlphaFoldDB" id="E1RE23"/>
<keyword evidence="1" id="KW-0472">Membrane</keyword>
<dbReference type="GeneID" id="9742576"/>
<dbReference type="KEGG" id="mpi:Mpet_0136"/>
<evidence type="ECO:0000256" key="1">
    <source>
        <dbReference type="SAM" id="Phobius"/>
    </source>
</evidence>
<keyword evidence="1" id="KW-1133">Transmembrane helix</keyword>
<organism evidence="2 3">
    <name type="scientific">Methanolacinia petrolearia (strain DSM 11571 / OCM 486 / SEBR 4847)</name>
    <name type="common">Methanoplanus petrolearius</name>
    <dbReference type="NCBI Taxonomy" id="679926"/>
    <lineage>
        <taxon>Archaea</taxon>
        <taxon>Methanobacteriati</taxon>
        <taxon>Methanobacteriota</taxon>
        <taxon>Stenosarchaea group</taxon>
        <taxon>Methanomicrobia</taxon>
        <taxon>Methanomicrobiales</taxon>
        <taxon>Methanomicrobiaceae</taxon>
        <taxon>Methanolacinia</taxon>
    </lineage>
</organism>
<evidence type="ECO:0000313" key="2">
    <source>
        <dbReference type="EMBL" id="ADN34914.1"/>
    </source>
</evidence>